<reference evidence="5" key="1">
    <citation type="submission" date="2016-07" db="EMBL/GenBank/DDBJ databases">
        <title>De novo transcriptome assembly of four accessions of the metal hyperaccumulator plant Noccaea caerulescens.</title>
        <authorList>
            <person name="Blande D."/>
            <person name="Halimaa P."/>
            <person name="Tervahauta A.I."/>
            <person name="Aarts M.G."/>
            <person name="Karenlampi S.O."/>
        </authorList>
    </citation>
    <scope>NUCLEOTIDE SEQUENCE</scope>
</reference>
<sequence length="856" mass="97379">MAIAGLQNVLAIDTSFPRDSEVQGSRQRENEGRPSVRASSLLQMWRELEDDHVMGLARERNGSSTSNALRRNGYDNNIRADDNVIDSVNLGENELGGWSPTPSHVGSHNSSEEQLGHFQSEHSSDLGMIERERVRQIFREWRSSGTGEHTSSATPTTNSSRAEWLGETEQERVRIVREMVQLNSRQRPVLGDLREEQPAGVANQIERVLDGMAVDANCIQNEHNRRGIRKLCGRQVLVDMLKMAERERERELQGLLQHHAVSNFAHRNRIQAFLRGIFLRNGNKDDKEKPTSSAATELGFLRERQTVSELREEFISRLDRSVSGQASSSHSDTSSNAETDDSRGEQNDLNRLDSINDADVGSDQNDREADNQSSLDELTNNSRRRNNWSTSPEERTARVEGWQEHLPENIQSERRRSESFEFSQRRNDAEADLNSHQTEYATGCSSSSIRGDESRQGGHLQETIEISYEQSLQSPEEIATMGPIGKPINFQEHLAESNNLTVTLEELTEEEILENEVSDWQLINGESSEWRENAIEEADTDVPENFSNQLSQISSVDVDEDREPHGLLEPTETQPDDADRQSTLQDWSEEQSDQDTVSIGRAATFFPQDDDNENNMELRELSSRRRVSNLLQSGFRENLDQLIQSYMDRRSRNPVDWEEQETFPDPALVGEHTEEPQDDPESGDQELDAVETPPLSLPSPVIPGQPFWDHDRSNSNWPEHDMHQRIGMDWDSINDLRVDMGRIQQRMDNLQRMLESCMEMQLELQRSIRQELSAAMHRSADPSGPSKDTESYESKWEYVRKGICCICCESNIDSLLYRCGHMNTCEKCAKKLVEAGGKCPMCQAPVIEVVRAYSIL</sequence>
<feature type="compositionally biased region" description="Basic and acidic residues" evidence="3">
    <location>
        <begin position="340"/>
        <end position="351"/>
    </location>
</feature>
<feature type="region of interest" description="Disordered" evidence="3">
    <location>
        <begin position="97"/>
        <end position="126"/>
    </location>
</feature>
<feature type="compositionally biased region" description="Polar residues" evidence="3">
    <location>
        <begin position="143"/>
        <end position="161"/>
    </location>
</feature>
<evidence type="ECO:0000259" key="4">
    <source>
        <dbReference type="PROSITE" id="PS50089"/>
    </source>
</evidence>
<feature type="region of interest" description="Disordered" evidence="3">
    <location>
        <begin position="18"/>
        <end position="38"/>
    </location>
</feature>
<dbReference type="SUPFAM" id="SSF57850">
    <property type="entry name" value="RING/U-box"/>
    <property type="match status" value="1"/>
</dbReference>
<feature type="region of interest" description="Disordered" evidence="3">
    <location>
        <begin position="58"/>
        <end position="77"/>
    </location>
</feature>
<feature type="region of interest" description="Disordered" evidence="3">
    <location>
        <begin position="281"/>
        <end position="300"/>
    </location>
</feature>
<dbReference type="Pfam" id="PF13920">
    <property type="entry name" value="zf-C3HC4_3"/>
    <property type="match status" value="1"/>
</dbReference>
<dbReference type="EMBL" id="GEVI01019732">
    <property type="protein sequence ID" value="JAU12588.1"/>
    <property type="molecule type" value="Transcribed_RNA"/>
</dbReference>
<dbReference type="InterPro" id="IPR013083">
    <property type="entry name" value="Znf_RING/FYVE/PHD"/>
</dbReference>
<dbReference type="InterPro" id="IPR001841">
    <property type="entry name" value="Znf_RING"/>
</dbReference>
<accession>A0A1J3D7F5</accession>
<dbReference type="CDD" id="cd16647">
    <property type="entry name" value="mRING-HC-C3HC5_NEU1"/>
    <property type="match status" value="1"/>
</dbReference>
<feature type="compositionally biased region" description="Polar residues" evidence="3">
    <location>
        <begin position="434"/>
        <end position="449"/>
    </location>
</feature>
<feature type="region of interest" description="Disordered" evidence="3">
    <location>
        <begin position="652"/>
        <end position="701"/>
    </location>
</feature>
<feature type="coiled-coil region" evidence="2">
    <location>
        <begin position="733"/>
        <end position="760"/>
    </location>
</feature>
<feature type="compositionally biased region" description="Basic and acidic residues" evidence="3">
    <location>
        <begin position="392"/>
        <end position="429"/>
    </location>
</feature>
<organism evidence="5">
    <name type="scientific">Noccaea caerulescens</name>
    <name type="common">Alpine penny-cress</name>
    <name type="synonym">Thlaspi caerulescens</name>
    <dbReference type="NCBI Taxonomy" id="107243"/>
    <lineage>
        <taxon>Eukaryota</taxon>
        <taxon>Viridiplantae</taxon>
        <taxon>Streptophyta</taxon>
        <taxon>Embryophyta</taxon>
        <taxon>Tracheophyta</taxon>
        <taxon>Spermatophyta</taxon>
        <taxon>Magnoliopsida</taxon>
        <taxon>eudicotyledons</taxon>
        <taxon>Gunneridae</taxon>
        <taxon>Pentapetalae</taxon>
        <taxon>rosids</taxon>
        <taxon>malvids</taxon>
        <taxon>Brassicales</taxon>
        <taxon>Brassicaceae</taxon>
        <taxon>Coluteocarpeae</taxon>
        <taxon>Noccaea</taxon>
    </lineage>
</organism>
<name>A0A1J3D7F5_NOCCA</name>
<gene>
    <name evidence="5" type="ORF">GA_TR3438_c3_g1_i1_g.11040</name>
</gene>
<feature type="compositionally biased region" description="Basic and acidic residues" evidence="3">
    <location>
        <begin position="18"/>
        <end position="34"/>
    </location>
</feature>
<dbReference type="AlphaFoldDB" id="A0A1J3D7F5"/>
<feature type="region of interest" description="Disordered" evidence="3">
    <location>
        <begin position="553"/>
        <end position="597"/>
    </location>
</feature>
<feature type="compositionally biased region" description="Polar residues" evidence="3">
    <location>
        <begin position="100"/>
        <end position="109"/>
    </location>
</feature>
<feature type="compositionally biased region" description="Acidic residues" evidence="3">
    <location>
        <begin position="676"/>
        <end position="689"/>
    </location>
</feature>
<protein>
    <submittedName>
        <fullName evidence="5">Protein neuralized</fullName>
    </submittedName>
</protein>
<dbReference type="PANTHER" id="PTHR46519:SF3">
    <property type="entry name" value="RING_U-BOX SUPERFAMILY PROTEIN"/>
    <property type="match status" value="1"/>
</dbReference>
<feature type="compositionally biased region" description="Low complexity" evidence="3">
    <location>
        <begin position="323"/>
        <end position="335"/>
    </location>
</feature>
<feature type="domain" description="RING-type" evidence="4">
    <location>
        <begin position="804"/>
        <end position="843"/>
    </location>
</feature>
<keyword evidence="1" id="KW-0862">Zinc</keyword>
<dbReference type="GO" id="GO:0008270">
    <property type="term" value="F:zinc ion binding"/>
    <property type="evidence" value="ECO:0007669"/>
    <property type="project" value="UniProtKB-KW"/>
</dbReference>
<dbReference type="Gene3D" id="3.30.40.10">
    <property type="entry name" value="Zinc/RING finger domain, C3HC4 (zinc finger)"/>
    <property type="match status" value="1"/>
</dbReference>
<feature type="region of interest" description="Disordered" evidence="3">
    <location>
        <begin position="140"/>
        <end position="165"/>
    </location>
</feature>
<keyword evidence="1" id="KW-0863">Zinc-finger</keyword>
<feature type="region of interest" description="Disordered" evidence="3">
    <location>
        <begin position="319"/>
        <end position="459"/>
    </location>
</feature>
<proteinExistence type="predicted"/>
<evidence type="ECO:0000256" key="3">
    <source>
        <dbReference type="SAM" id="MobiDB-lite"/>
    </source>
</evidence>
<dbReference type="PROSITE" id="PS50089">
    <property type="entry name" value="ZF_RING_2"/>
    <property type="match status" value="1"/>
</dbReference>
<dbReference type="PANTHER" id="PTHR46519">
    <property type="entry name" value="RING/U-BOX SUPERFAMILY PROTEIN"/>
    <property type="match status" value="1"/>
</dbReference>
<evidence type="ECO:0000256" key="1">
    <source>
        <dbReference type="PROSITE-ProRule" id="PRU00175"/>
    </source>
</evidence>
<evidence type="ECO:0000313" key="5">
    <source>
        <dbReference type="EMBL" id="JAU12588.1"/>
    </source>
</evidence>
<evidence type="ECO:0000256" key="2">
    <source>
        <dbReference type="SAM" id="Coils"/>
    </source>
</evidence>
<keyword evidence="2" id="KW-0175">Coiled coil</keyword>
<feature type="compositionally biased region" description="Basic and acidic residues" evidence="3">
    <location>
        <begin position="110"/>
        <end position="126"/>
    </location>
</feature>
<keyword evidence="1" id="KW-0479">Metal-binding</keyword>